<accession>A0A5C3MEL6</accession>
<protein>
    <recommendedName>
        <fullName evidence="3">F-box domain-containing protein</fullName>
    </recommendedName>
</protein>
<evidence type="ECO:0008006" key="3">
    <source>
        <dbReference type="Google" id="ProtNLM"/>
    </source>
</evidence>
<organism evidence="1 2">
    <name type="scientific">Crucibulum laeve</name>
    <dbReference type="NCBI Taxonomy" id="68775"/>
    <lineage>
        <taxon>Eukaryota</taxon>
        <taxon>Fungi</taxon>
        <taxon>Dikarya</taxon>
        <taxon>Basidiomycota</taxon>
        <taxon>Agaricomycotina</taxon>
        <taxon>Agaricomycetes</taxon>
        <taxon>Agaricomycetidae</taxon>
        <taxon>Agaricales</taxon>
        <taxon>Agaricineae</taxon>
        <taxon>Nidulariaceae</taxon>
        <taxon>Crucibulum</taxon>
    </lineage>
</organism>
<reference evidence="1 2" key="1">
    <citation type="journal article" date="2019" name="Nat. Ecol. Evol.">
        <title>Megaphylogeny resolves global patterns of mushroom evolution.</title>
        <authorList>
            <person name="Varga T."/>
            <person name="Krizsan K."/>
            <person name="Foldi C."/>
            <person name="Dima B."/>
            <person name="Sanchez-Garcia M."/>
            <person name="Sanchez-Ramirez S."/>
            <person name="Szollosi G.J."/>
            <person name="Szarkandi J.G."/>
            <person name="Papp V."/>
            <person name="Albert L."/>
            <person name="Andreopoulos W."/>
            <person name="Angelini C."/>
            <person name="Antonin V."/>
            <person name="Barry K.W."/>
            <person name="Bougher N.L."/>
            <person name="Buchanan P."/>
            <person name="Buyck B."/>
            <person name="Bense V."/>
            <person name="Catcheside P."/>
            <person name="Chovatia M."/>
            <person name="Cooper J."/>
            <person name="Damon W."/>
            <person name="Desjardin D."/>
            <person name="Finy P."/>
            <person name="Geml J."/>
            <person name="Haridas S."/>
            <person name="Hughes K."/>
            <person name="Justo A."/>
            <person name="Karasinski D."/>
            <person name="Kautmanova I."/>
            <person name="Kiss B."/>
            <person name="Kocsube S."/>
            <person name="Kotiranta H."/>
            <person name="LaButti K.M."/>
            <person name="Lechner B.E."/>
            <person name="Liimatainen K."/>
            <person name="Lipzen A."/>
            <person name="Lukacs Z."/>
            <person name="Mihaltcheva S."/>
            <person name="Morgado L.N."/>
            <person name="Niskanen T."/>
            <person name="Noordeloos M.E."/>
            <person name="Ohm R.A."/>
            <person name="Ortiz-Santana B."/>
            <person name="Ovrebo C."/>
            <person name="Racz N."/>
            <person name="Riley R."/>
            <person name="Savchenko A."/>
            <person name="Shiryaev A."/>
            <person name="Soop K."/>
            <person name="Spirin V."/>
            <person name="Szebenyi C."/>
            <person name="Tomsovsky M."/>
            <person name="Tulloss R.E."/>
            <person name="Uehling J."/>
            <person name="Grigoriev I.V."/>
            <person name="Vagvolgyi C."/>
            <person name="Papp T."/>
            <person name="Martin F.M."/>
            <person name="Miettinen O."/>
            <person name="Hibbett D.S."/>
            <person name="Nagy L.G."/>
        </authorList>
    </citation>
    <scope>NUCLEOTIDE SEQUENCE [LARGE SCALE GENOMIC DNA]</scope>
    <source>
        <strain evidence="1 2">CBS 166.37</strain>
    </source>
</reference>
<gene>
    <name evidence="1" type="ORF">BDQ12DRAFT_665414</name>
</gene>
<dbReference type="EMBL" id="ML213599">
    <property type="protein sequence ID" value="TFK39601.1"/>
    <property type="molecule type" value="Genomic_DNA"/>
</dbReference>
<dbReference type="OrthoDB" id="3050057at2759"/>
<dbReference type="AlphaFoldDB" id="A0A5C3MEL6"/>
<evidence type="ECO:0000313" key="2">
    <source>
        <dbReference type="Proteomes" id="UP000308652"/>
    </source>
</evidence>
<evidence type="ECO:0000313" key="1">
    <source>
        <dbReference type="EMBL" id="TFK39601.1"/>
    </source>
</evidence>
<dbReference type="Proteomes" id="UP000308652">
    <property type="component" value="Unassembled WGS sequence"/>
</dbReference>
<keyword evidence="2" id="KW-1185">Reference proteome</keyword>
<proteinExistence type="predicted"/>
<name>A0A5C3MEL6_9AGAR</name>
<sequence>MTTLLSLSPELLQEIGHKLGRHQNRELRTVCCWINDALEAMALSTLVININRCRTEACIKQLKAYATKSTDIMVERQLREYLSPALASLTNTQAVIWSTTLVDPNWVYAIVQDFMKTLTDFKHFEINFNDGLSVAPSFNCVHNLTTLTVSALSVRYQHVVQGKTARIIAASPALD</sequence>